<evidence type="ECO:0000313" key="1">
    <source>
        <dbReference type="EMBL" id="KIG18184.1"/>
    </source>
</evidence>
<comment type="caution">
    <text evidence="1">The sequence shown here is derived from an EMBL/GenBank/DDBJ whole genome shotgun (WGS) entry which is preliminary data.</text>
</comment>
<reference evidence="1 2" key="1">
    <citation type="submission" date="2014-12" db="EMBL/GenBank/DDBJ databases">
        <title>Genome assembly of Enhygromyxa salina DSM 15201.</title>
        <authorList>
            <person name="Sharma G."/>
            <person name="Subramanian S."/>
        </authorList>
    </citation>
    <scope>NUCLEOTIDE SEQUENCE [LARGE SCALE GENOMIC DNA]</scope>
    <source>
        <strain evidence="1 2">DSM 15201</strain>
    </source>
</reference>
<gene>
    <name evidence="1" type="ORF">DB30_01688</name>
</gene>
<dbReference type="Pfam" id="PF01875">
    <property type="entry name" value="Memo"/>
    <property type="match status" value="1"/>
</dbReference>
<protein>
    <submittedName>
        <fullName evidence="1">Uncharacterized protein</fullName>
    </submittedName>
</protein>
<dbReference type="NCBIfam" id="TIGR04336">
    <property type="entry name" value="AmmeMemoSam_B"/>
    <property type="match status" value="1"/>
</dbReference>
<proteinExistence type="predicted"/>
<dbReference type="Gene3D" id="3.40.830.10">
    <property type="entry name" value="LigB-like"/>
    <property type="match status" value="1"/>
</dbReference>
<dbReference type="AlphaFoldDB" id="A0A0C1ZKX6"/>
<dbReference type="Proteomes" id="UP000031599">
    <property type="component" value="Unassembled WGS sequence"/>
</dbReference>
<organism evidence="1 2">
    <name type="scientific">Enhygromyxa salina</name>
    <dbReference type="NCBI Taxonomy" id="215803"/>
    <lineage>
        <taxon>Bacteria</taxon>
        <taxon>Pseudomonadati</taxon>
        <taxon>Myxococcota</taxon>
        <taxon>Polyangia</taxon>
        <taxon>Nannocystales</taxon>
        <taxon>Nannocystaceae</taxon>
        <taxon>Enhygromyxa</taxon>
    </lineage>
</organism>
<dbReference type="EMBL" id="JMCC02000014">
    <property type="protein sequence ID" value="KIG18184.1"/>
    <property type="molecule type" value="Genomic_DNA"/>
</dbReference>
<evidence type="ECO:0000313" key="2">
    <source>
        <dbReference type="Proteomes" id="UP000031599"/>
    </source>
</evidence>
<dbReference type="InterPro" id="IPR002737">
    <property type="entry name" value="MEMO1_fam"/>
</dbReference>
<accession>A0A0C1ZKX6</accession>
<dbReference type="RefSeq" id="WP_052547259.1">
    <property type="nucleotide sequence ID" value="NZ_JMCC02000014.1"/>
</dbReference>
<dbReference type="CDD" id="cd07361">
    <property type="entry name" value="MEMO_like"/>
    <property type="match status" value="1"/>
</dbReference>
<sequence length="411" mass="45098">MAGPKLRRLERLRMQRGDEQLLVLRDPLELAEPFAIDASHEPVLDALDGQRSLAQVRQSLLMRGRGCVELSDLQQFVQDLGDAGLLDDDRFRDAWAAAHEAFVDEEIRAPRRAGLLYPEDPADLRAWLSDALPQATPAARPRAALHASEPPSPTWLPAPIAVVTPHQPPPSIAAGLRRLLSSLPAPEHYRRVVILATDHTPGLLPYASADKDWATPLGTVACDLELLAKLDQRVPWLLREQTRLRLSDPIEWVTLLLRALWGDRCPPVLPIACGQTRLTTQDGAHAAHELIAALDDLLGESTRAGEVLVWATAELSHVGPAYGHQQLPPRDQIEADDRHVLAALLDNQPEQLAKRCMERPAASRPSGSACLVTLADLLPDRYRAALVDYQAIPAPGEQPGWIGCPTIRITS</sequence>
<name>A0A0C1ZKX6_9BACT</name>